<dbReference type="InterPro" id="IPR013424">
    <property type="entry name" value="Ice-binding_C"/>
</dbReference>
<evidence type="ECO:0000256" key="1">
    <source>
        <dbReference type="SAM" id="SignalP"/>
    </source>
</evidence>
<dbReference type="Gene3D" id="2.60.120.200">
    <property type="match status" value="1"/>
</dbReference>
<sequence length="248" mass="25377">MMKYMTPILLPLAATAGISHAATVLASADFSTLPDGTVTDTTSISGIGSGTWDGGTSNVSGGVVDTTTTDGYVNFTSAGFNMDLAGGNTYTFTATIDPGTLSGQRGGLFGQIGSWTSSTTEWWVRIQDSTNDTVFLLRDTSGNQVVANFDTSAALSADGTHVLEFTIDSSSISATVNGVAQSGTADTSSLTNTIGDASGRMVMGAYNSTDSNRFDGLASSYVISVVPEPSSAALLGLGGLSLILCRRR</sequence>
<keyword evidence="1" id="KW-0732">Signal</keyword>
<comment type="caution">
    <text evidence="3">The sequence shown here is derived from an EMBL/GenBank/DDBJ whole genome shotgun (WGS) entry which is preliminary data.</text>
</comment>
<dbReference type="Proteomes" id="UP000557872">
    <property type="component" value="Unassembled WGS sequence"/>
</dbReference>
<keyword evidence="4" id="KW-1185">Reference proteome</keyword>
<gene>
    <name evidence="3" type="ORF">HW115_04060</name>
</gene>
<protein>
    <submittedName>
        <fullName evidence="3">PEP-CTERM sorting domain-containing protein</fullName>
    </submittedName>
</protein>
<dbReference type="InterPro" id="IPR013320">
    <property type="entry name" value="ConA-like_dom_sf"/>
</dbReference>
<evidence type="ECO:0000259" key="2">
    <source>
        <dbReference type="Pfam" id="PF07589"/>
    </source>
</evidence>
<organism evidence="3 4">
    <name type="scientific">Oceaniferula marina</name>
    <dbReference type="NCBI Taxonomy" id="2748318"/>
    <lineage>
        <taxon>Bacteria</taxon>
        <taxon>Pseudomonadati</taxon>
        <taxon>Verrucomicrobiota</taxon>
        <taxon>Verrucomicrobiia</taxon>
        <taxon>Verrucomicrobiales</taxon>
        <taxon>Verrucomicrobiaceae</taxon>
        <taxon>Oceaniferula</taxon>
    </lineage>
</organism>
<feature type="domain" description="Ice-binding protein C-terminal" evidence="2">
    <location>
        <begin position="226"/>
        <end position="248"/>
    </location>
</feature>
<dbReference type="AlphaFoldDB" id="A0A851GC64"/>
<evidence type="ECO:0000313" key="4">
    <source>
        <dbReference type="Proteomes" id="UP000557872"/>
    </source>
</evidence>
<accession>A0A851GC64</accession>
<proteinExistence type="predicted"/>
<feature type="chain" id="PRO_5033001691" evidence="1">
    <location>
        <begin position="22"/>
        <end position="248"/>
    </location>
</feature>
<name>A0A851GC64_9BACT</name>
<dbReference type="Pfam" id="PF07589">
    <property type="entry name" value="PEP-CTERM"/>
    <property type="match status" value="1"/>
</dbReference>
<dbReference type="SUPFAM" id="SSF49899">
    <property type="entry name" value="Concanavalin A-like lectins/glucanases"/>
    <property type="match status" value="1"/>
</dbReference>
<evidence type="ECO:0000313" key="3">
    <source>
        <dbReference type="EMBL" id="NWK54769.1"/>
    </source>
</evidence>
<reference evidence="3 4" key="1">
    <citation type="submission" date="2020-07" db="EMBL/GenBank/DDBJ databases">
        <title>Roseicoccus Jingziensis gen. nov., sp. nov., isolated from coastal seawater.</title>
        <authorList>
            <person name="Feng X."/>
        </authorList>
    </citation>
    <scope>NUCLEOTIDE SEQUENCE [LARGE SCALE GENOMIC DNA]</scope>
    <source>
        <strain evidence="3 4">N1E253</strain>
    </source>
</reference>
<feature type="signal peptide" evidence="1">
    <location>
        <begin position="1"/>
        <end position="21"/>
    </location>
</feature>
<dbReference type="RefSeq" id="WP_178931275.1">
    <property type="nucleotide sequence ID" value="NZ_JACBAZ010000001.1"/>
</dbReference>
<dbReference type="EMBL" id="JACBAZ010000001">
    <property type="protein sequence ID" value="NWK54769.1"/>
    <property type="molecule type" value="Genomic_DNA"/>
</dbReference>
<dbReference type="NCBIfam" id="TIGR02595">
    <property type="entry name" value="PEP_CTERM"/>
    <property type="match status" value="1"/>
</dbReference>